<keyword evidence="19" id="KW-1185">Reference proteome</keyword>
<protein>
    <submittedName>
        <fullName evidence="18">Cyclic di-GMP phosphodiesterase Gmr</fullName>
        <ecNumber evidence="18">3.1.4.52</ecNumber>
    </submittedName>
</protein>
<evidence type="ECO:0000259" key="14">
    <source>
        <dbReference type="PROSITE" id="PS50112"/>
    </source>
</evidence>
<dbReference type="InterPro" id="IPR043128">
    <property type="entry name" value="Rev_trsase/Diguanyl_cyclase"/>
</dbReference>
<dbReference type="EC" id="3.1.4.52" evidence="18"/>
<dbReference type="PROSITE" id="PS50885">
    <property type="entry name" value="HAMP"/>
    <property type="match status" value="1"/>
</dbReference>
<evidence type="ECO:0000256" key="9">
    <source>
        <dbReference type="ARBA" id="ARBA00022840"/>
    </source>
</evidence>
<dbReference type="InterPro" id="IPR033463">
    <property type="entry name" value="sCache_3"/>
</dbReference>
<dbReference type="RefSeq" id="WP_069128110.1">
    <property type="nucleotide sequence ID" value="NZ_MARB01000031.1"/>
</dbReference>
<dbReference type="Pfam" id="PF13682">
    <property type="entry name" value="CZB"/>
    <property type="match status" value="1"/>
</dbReference>
<dbReference type="SMART" id="SM00052">
    <property type="entry name" value="EAL"/>
    <property type="match status" value="1"/>
</dbReference>
<reference evidence="18 19" key="1">
    <citation type="submission" date="2016-06" db="EMBL/GenBank/DDBJ databases">
        <title>Genome sequence of endosymbiont of Candidatus Endolucinida thiodiazotropha.</title>
        <authorList>
            <person name="Poehlein A."/>
            <person name="Koenig S."/>
            <person name="Heiden S.E."/>
            <person name="Thuermer A."/>
            <person name="Voget S."/>
            <person name="Daniel R."/>
            <person name="Markert S."/>
            <person name="Gros O."/>
            <person name="Schweder T."/>
        </authorList>
    </citation>
    <scope>NUCLEOTIDE SEQUENCE [LARGE SCALE GENOMIC DNA]</scope>
    <source>
        <strain evidence="18 19">COS</strain>
    </source>
</reference>
<dbReference type="SMART" id="SM00304">
    <property type="entry name" value="HAMP"/>
    <property type="match status" value="1"/>
</dbReference>
<dbReference type="PROSITE" id="PS50112">
    <property type="entry name" value="PAS"/>
    <property type="match status" value="1"/>
</dbReference>
<feature type="domain" description="HAMP" evidence="16">
    <location>
        <begin position="193"/>
        <end position="245"/>
    </location>
</feature>
<dbReference type="SUPFAM" id="SSF158472">
    <property type="entry name" value="HAMP domain-like"/>
    <property type="match status" value="1"/>
</dbReference>
<dbReference type="InterPro" id="IPR035919">
    <property type="entry name" value="EAL_sf"/>
</dbReference>
<dbReference type="SUPFAM" id="SSF103190">
    <property type="entry name" value="Sensory domain-like"/>
    <property type="match status" value="1"/>
</dbReference>
<dbReference type="PANTHER" id="PTHR44757:SF2">
    <property type="entry name" value="BIOFILM ARCHITECTURE MAINTENANCE PROTEIN MBAA"/>
    <property type="match status" value="1"/>
</dbReference>
<dbReference type="InterPro" id="IPR035965">
    <property type="entry name" value="PAS-like_dom_sf"/>
</dbReference>
<accession>A0A7Z0VHY9</accession>
<keyword evidence="12 13" id="KW-0472">Membrane</keyword>
<keyword evidence="4" id="KW-0597">Phosphoprotein</keyword>
<dbReference type="Gene3D" id="1.20.120.30">
    <property type="entry name" value="Aspartate receptor, ligand-binding domain"/>
    <property type="match status" value="1"/>
</dbReference>
<dbReference type="OrthoDB" id="5790209at2"/>
<dbReference type="CDD" id="cd01948">
    <property type="entry name" value="EAL"/>
    <property type="match status" value="1"/>
</dbReference>
<keyword evidence="6 13" id="KW-0812">Transmembrane</keyword>
<dbReference type="Pfam" id="PF00563">
    <property type="entry name" value="EAL"/>
    <property type="match status" value="1"/>
</dbReference>
<evidence type="ECO:0000256" key="3">
    <source>
        <dbReference type="ARBA" id="ARBA00022475"/>
    </source>
</evidence>
<dbReference type="SUPFAM" id="SSF55785">
    <property type="entry name" value="PYP-like sensor domain (PAS domain)"/>
    <property type="match status" value="1"/>
</dbReference>
<evidence type="ECO:0000256" key="2">
    <source>
        <dbReference type="ARBA" id="ARBA00004651"/>
    </source>
</evidence>
<evidence type="ECO:0000259" key="15">
    <source>
        <dbReference type="PROSITE" id="PS50883"/>
    </source>
</evidence>
<dbReference type="Pfam" id="PF13426">
    <property type="entry name" value="PAS_9"/>
    <property type="match status" value="1"/>
</dbReference>
<evidence type="ECO:0000259" key="17">
    <source>
        <dbReference type="PROSITE" id="PS50887"/>
    </source>
</evidence>
<feature type="domain" description="GGDEF" evidence="17">
    <location>
        <begin position="450"/>
        <end position="583"/>
    </location>
</feature>
<dbReference type="CDD" id="cd00130">
    <property type="entry name" value="PAS"/>
    <property type="match status" value="1"/>
</dbReference>
<dbReference type="InterPro" id="IPR025991">
    <property type="entry name" value="Chemoreceptor_zinc-bind_dom"/>
</dbReference>
<dbReference type="FunFam" id="3.30.70.270:FF:000001">
    <property type="entry name" value="Diguanylate cyclase domain protein"/>
    <property type="match status" value="1"/>
</dbReference>
<evidence type="ECO:0000256" key="5">
    <source>
        <dbReference type="ARBA" id="ARBA00022679"/>
    </source>
</evidence>
<dbReference type="SUPFAM" id="SSF141868">
    <property type="entry name" value="EAL domain-like"/>
    <property type="match status" value="1"/>
</dbReference>
<keyword evidence="8" id="KW-0418">Kinase</keyword>
<dbReference type="EMBL" id="MARB01000031">
    <property type="protein sequence ID" value="ODJ85923.1"/>
    <property type="molecule type" value="Genomic_DNA"/>
</dbReference>
<dbReference type="Pfam" id="PF17203">
    <property type="entry name" value="sCache_3_2"/>
    <property type="match status" value="1"/>
</dbReference>
<dbReference type="CDD" id="cd06225">
    <property type="entry name" value="HAMP"/>
    <property type="match status" value="1"/>
</dbReference>
<organism evidence="18 19">
    <name type="scientific">Candidatus Thiodiazotropha endolucinida</name>
    <dbReference type="NCBI Taxonomy" id="1655433"/>
    <lineage>
        <taxon>Bacteria</taxon>
        <taxon>Pseudomonadati</taxon>
        <taxon>Pseudomonadota</taxon>
        <taxon>Gammaproteobacteria</taxon>
        <taxon>Chromatiales</taxon>
        <taxon>Sedimenticolaceae</taxon>
        <taxon>Candidatus Thiodiazotropha</taxon>
    </lineage>
</organism>
<dbReference type="Gene3D" id="3.30.70.270">
    <property type="match status" value="1"/>
</dbReference>
<dbReference type="InterPro" id="IPR001633">
    <property type="entry name" value="EAL_dom"/>
</dbReference>
<dbReference type="NCBIfam" id="TIGR00254">
    <property type="entry name" value="GGDEF"/>
    <property type="match status" value="1"/>
</dbReference>
<dbReference type="Pfam" id="PF00672">
    <property type="entry name" value="HAMP"/>
    <property type="match status" value="1"/>
</dbReference>
<evidence type="ECO:0000259" key="16">
    <source>
        <dbReference type="PROSITE" id="PS50885"/>
    </source>
</evidence>
<keyword evidence="10 13" id="KW-1133">Transmembrane helix</keyword>
<dbReference type="InterPro" id="IPR003660">
    <property type="entry name" value="HAMP_dom"/>
</dbReference>
<dbReference type="InterPro" id="IPR000160">
    <property type="entry name" value="GGDEF_dom"/>
</dbReference>
<dbReference type="GO" id="GO:0005524">
    <property type="term" value="F:ATP binding"/>
    <property type="evidence" value="ECO:0007669"/>
    <property type="project" value="UniProtKB-KW"/>
</dbReference>
<evidence type="ECO:0000313" key="19">
    <source>
        <dbReference type="Proteomes" id="UP000094769"/>
    </source>
</evidence>
<proteinExistence type="predicted"/>
<feature type="domain" description="PAS" evidence="14">
    <location>
        <begin position="296"/>
        <end position="366"/>
    </location>
</feature>
<dbReference type="InterPro" id="IPR000014">
    <property type="entry name" value="PAS"/>
</dbReference>
<evidence type="ECO:0000256" key="11">
    <source>
        <dbReference type="ARBA" id="ARBA00023012"/>
    </source>
</evidence>
<comment type="subcellular location">
    <subcellularLocation>
        <location evidence="2">Cell membrane</location>
        <topology evidence="2">Multi-pass membrane protein</topology>
    </subcellularLocation>
</comment>
<dbReference type="InterPro" id="IPR052155">
    <property type="entry name" value="Biofilm_reg_signaling"/>
</dbReference>
<evidence type="ECO:0000256" key="6">
    <source>
        <dbReference type="ARBA" id="ARBA00022692"/>
    </source>
</evidence>
<dbReference type="GO" id="GO:0016301">
    <property type="term" value="F:kinase activity"/>
    <property type="evidence" value="ECO:0007669"/>
    <property type="project" value="UniProtKB-KW"/>
</dbReference>
<dbReference type="NCBIfam" id="TIGR00229">
    <property type="entry name" value="sensory_box"/>
    <property type="match status" value="1"/>
</dbReference>
<dbReference type="Proteomes" id="UP000094769">
    <property type="component" value="Unassembled WGS sequence"/>
</dbReference>
<evidence type="ECO:0000256" key="1">
    <source>
        <dbReference type="ARBA" id="ARBA00001946"/>
    </source>
</evidence>
<dbReference type="GO" id="GO:0000160">
    <property type="term" value="P:phosphorelay signal transduction system"/>
    <property type="evidence" value="ECO:0007669"/>
    <property type="project" value="UniProtKB-KW"/>
</dbReference>
<dbReference type="Pfam" id="PF00990">
    <property type="entry name" value="GGDEF"/>
    <property type="match status" value="1"/>
</dbReference>
<evidence type="ECO:0000256" key="12">
    <source>
        <dbReference type="ARBA" id="ARBA00023136"/>
    </source>
</evidence>
<keyword evidence="9" id="KW-0067">ATP-binding</keyword>
<dbReference type="Gene3D" id="3.20.20.450">
    <property type="entry name" value="EAL domain"/>
    <property type="match status" value="1"/>
</dbReference>
<evidence type="ECO:0000256" key="10">
    <source>
        <dbReference type="ARBA" id="ARBA00022989"/>
    </source>
</evidence>
<feature type="domain" description="EAL" evidence="15">
    <location>
        <begin position="592"/>
        <end position="846"/>
    </location>
</feature>
<evidence type="ECO:0000313" key="18">
    <source>
        <dbReference type="EMBL" id="ODJ85923.1"/>
    </source>
</evidence>
<dbReference type="Gene3D" id="6.10.340.10">
    <property type="match status" value="1"/>
</dbReference>
<evidence type="ECO:0000256" key="4">
    <source>
        <dbReference type="ARBA" id="ARBA00022553"/>
    </source>
</evidence>
<dbReference type="CDD" id="cd01949">
    <property type="entry name" value="GGDEF"/>
    <property type="match status" value="1"/>
</dbReference>
<name>A0A7Z0VHY9_9GAMM</name>
<comment type="cofactor">
    <cofactor evidence="1">
        <name>Mg(2+)</name>
        <dbReference type="ChEBI" id="CHEBI:18420"/>
    </cofactor>
</comment>
<dbReference type="AlphaFoldDB" id="A0A7Z0VHY9"/>
<comment type="caution">
    <text evidence="18">The sequence shown here is derived from an EMBL/GenBank/DDBJ whole genome shotgun (WGS) entry which is preliminary data.</text>
</comment>
<keyword evidence="7" id="KW-0547">Nucleotide-binding</keyword>
<dbReference type="GO" id="GO:0071111">
    <property type="term" value="F:cyclic-guanylate-specific phosphodiesterase activity"/>
    <property type="evidence" value="ECO:0007669"/>
    <property type="project" value="UniProtKB-EC"/>
</dbReference>
<evidence type="ECO:0000256" key="13">
    <source>
        <dbReference type="SAM" id="Phobius"/>
    </source>
</evidence>
<dbReference type="SUPFAM" id="SSF55073">
    <property type="entry name" value="Nucleotide cyclase"/>
    <property type="match status" value="1"/>
</dbReference>
<evidence type="ECO:0000256" key="8">
    <source>
        <dbReference type="ARBA" id="ARBA00022777"/>
    </source>
</evidence>
<evidence type="ECO:0000256" key="7">
    <source>
        <dbReference type="ARBA" id="ARBA00022741"/>
    </source>
</evidence>
<dbReference type="GO" id="GO:0005886">
    <property type="term" value="C:plasma membrane"/>
    <property type="evidence" value="ECO:0007669"/>
    <property type="project" value="UniProtKB-SubCell"/>
</dbReference>
<keyword evidence="11" id="KW-0902">Two-component regulatory system</keyword>
<keyword evidence="3" id="KW-1003">Cell membrane</keyword>
<keyword evidence="5" id="KW-0808">Transferase</keyword>
<dbReference type="PROSITE" id="PS50887">
    <property type="entry name" value="GGDEF"/>
    <property type="match status" value="1"/>
</dbReference>
<dbReference type="InterPro" id="IPR029151">
    <property type="entry name" value="Sensor-like_sf"/>
</dbReference>
<feature type="transmembrane region" description="Helical" evidence="13">
    <location>
        <begin position="172"/>
        <end position="191"/>
    </location>
</feature>
<dbReference type="Gene3D" id="3.30.450.20">
    <property type="entry name" value="PAS domain"/>
    <property type="match status" value="2"/>
</dbReference>
<keyword evidence="18" id="KW-0378">Hydrolase</keyword>
<dbReference type="PANTHER" id="PTHR44757">
    <property type="entry name" value="DIGUANYLATE CYCLASE DGCP"/>
    <property type="match status" value="1"/>
</dbReference>
<gene>
    <name evidence="18" type="primary">gmr_25</name>
    <name evidence="18" type="ORF">CODIS_38180</name>
</gene>
<dbReference type="PROSITE" id="PS50883">
    <property type="entry name" value="EAL"/>
    <property type="match status" value="1"/>
</dbReference>
<dbReference type="SMART" id="SM00091">
    <property type="entry name" value="PAS"/>
    <property type="match status" value="1"/>
</dbReference>
<dbReference type="InterPro" id="IPR029787">
    <property type="entry name" value="Nucleotide_cyclase"/>
</dbReference>
<sequence length="978" mass="111452">MRLNRKILLVTIGTLVLSLLLSSVVNINSFRTNYTDALLTGSFGIGHSIESVLDELLALGLPLESLSGMDGKLKEVVDKNPHIEYASITDQSGLVLFHSDNTQIGRKYNDTVTINTLSADQPLWQIHNRSDGKSYYDVPIPIIDQAQTVGIIRLGFSTKVIDEKVMQAVRQVVFNFLLTFIAIAILLNFFMRKQFVEPVKQLSEYAASITNGRFEQPVKIHSEDEIGTLSHALQEMGSTIKGQIDALRRSGIELEEKVEARTRQLETANQTLQASNHDLLEALEREKGLSEALRMSEERFRMLFEANKAVMLTIDPDSGSILTANRAAAEYYGYTIEQLLKMSINDINTLSKEEIAQEMQRARKEERNHFIFRHALASGEIRDVEVHSGPFISDGRQVLYSIIHDITDRKRAEAELEQIAHYDPLTGLPNRRLKTDRLRQAIAYSKRNATSVGVCYLDLDGFKPINDRFGHDSGDKILIEIARRLEKVLREEDTVSRIGGDEFVLILTNLTSMDECILVLDRVLQVIAEPIRLDETALEVNASIGLTVYPEDDVDADLLLRHADQAMYWAKEAGKNCYHLFDPLHDKQIKANRKNIKLLRNALSNHEFTLYFQPKVDMYSCDVIGVEALIRWLHPETGITLPGEFLSIITKTDLEIELGQWVFDHALQQMSQWRKMGLQLPVSINISPHHLQYPGFTEYVRERFTKYADVTPDMLELEILETASIDDTNVIYHTLSDCRELGIKISLDDFGTGYSSLAYFHRLPVDILKIDQNFVRDMLDDPQDLTIVDSVVRLAHAFQHPVIAEGVESMEHAVALLQLGCRLGQGYGIARPMPASEIPIWLKQWQGNHLWRSLKNRVTQSHHVDIDVALTSHKRWVDNLIRYVKSDEEINHSQLDSKHCNFSYWFNGIGFIQYGSLPQYTELNRLHEQIHTLGYKIISINNMGNTEYAQKRIYELEALNIRFAELMKELNKDQAAIS</sequence>
<dbReference type="SMART" id="SM00267">
    <property type="entry name" value="GGDEF"/>
    <property type="match status" value="1"/>
</dbReference>